<evidence type="ECO:0000256" key="1">
    <source>
        <dbReference type="SAM" id="SignalP"/>
    </source>
</evidence>
<accession>Q5Y4X8</accession>
<proteinExistence type="evidence at transcript level"/>
<evidence type="ECO:0000313" key="2">
    <source>
        <dbReference type="EMBL" id="AAU93662.1"/>
    </source>
</evidence>
<dbReference type="ArachnoServer" id="AS000106">
    <property type="toxin name" value="U2-agatoxin-Ao1h"/>
</dbReference>
<dbReference type="AlphaFoldDB" id="Q5Y4X8"/>
<sequence length="69" mass="7532">MKAIISLLLISAMVFSMIEAVPLEEGLQLFEGERGCLPHNTFCNALSGPRCCSGLKCKELSIWDSRCLG</sequence>
<dbReference type="Pfam" id="PF05980">
    <property type="entry name" value="Toxin_7"/>
    <property type="match status" value="1"/>
</dbReference>
<keyword evidence="1" id="KW-0732">Signal</keyword>
<name>Q5Y4X8_AGEOR</name>
<dbReference type="EMBL" id="AY681304">
    <property type="protein sequence ID" value="AAU93662.1"/>
    <property type="molecule type" value="mRNA"/>
</dbReference>
<feature type="signal peptide" evidence="1">
    <location>
        <begin position="1"/>
        <end position="20"/>
    </location>
</feature>
<organism evidence="2">
    <name type="scientific">Agelena orientalis</name>
    <name type="common">Funnel-web spider</name>
    <dbReference type="NCBI Taxonomy" id="293813"/>
    <lineage>
        <taxon>Eukaryota</taxon>
        <taxon>Metazoa</taxon>
        <taxon>Ecdysozoa</taxon>
        <taxon>Arthropoda</taxon>
        <taxon>Chelicerata</taxon>
        <taxon>Arachnida</taxon>
        <taxon>Araneae</taxon>
        <taxon>Araneomorphae</taxon>
        <taxon>Entelegynae</taxon>
        <taxon>Agelenidae</taxon>
        <taxon>Agelena</taxon>
    </lineage>
</organism>
<feature type="chain" id="PRO_5004264681" evidence="1">
    <location>
        <begin position="21"/>
        <end position="69"/>
    </location>
</feature>
<reference evidence="2" key="1">
    <citation type="journal article" date="2005" name="Proteins">
        <title>A novel strategy for the identification of toxinlike structures in spider venom.</title>
        <authorList>
            <person name="Kozlov S.A."/>
            <person name="Malyavka A."/>
            <person name="McCutchen B."/>
            <person name="Lu A."/>
            <person name="Schepers E."/>
            <person name="Herrmann R."/>
            <person name="Grishin E.V."/>
        </authorList>
    </citation>
    <scope>NUCLEOTIDE SEQUENCE</scope>
    <source>
        <tissue evidence="2">Venom gland</tissue>
    </source>
</reference>
<dbReference type="SMR" id="Q5Y4X8"/>
<dbReference type="SUPFAM" id="SSF57059">
    <property type="entry name" value="omega toxin-like"/>
    <property type="match status" value="1"/>
</dbReference>
<protein>
    <submittedName>
        <fullName evidence="2">Toxin-like structure Agel_07</fullName>
    </submittedName>
</protein>